<feature type="domain" description="Heterokaryon incompatibility" evidence="2">
    <location>
        <begin position="250"/>
        <end position="412"/>
    </location>
</feature>
<feature type="compositionally biased region" description="Basic and acidic residues" evidence="1">
    <location>
        <begin position="454"/>
        <end position="464"/>
    </location>
</feature>
<dbReference type="KEGG" id="ela:UCREL1_8463"/>
<dbReference type="OMA" id="GLFFECQ"/>
<dbReference type="eggNOG" id="ENOG502RX1X">
    <property type="taxonomic scope" value="Eukaryota"/>
</dbReference>
<name>M7TD23_EUTLA</name>
<gene>
    <name evidence="3" type="ORF">UCREL1_8463</name>
</gene>
<organism evidence="3 4">
    <name type="scientific">Eutypa lata (strain UCR-EL1)</name>
    <name type="common">Grapevine dieback disease fungus</name>
    <name type="synonym">Eutypa armeniacae</name>
    <dbReference type="NCBI Taxonomy" id="1287681"/>
    <lineage>
        <taxon>Eukaryota</taxon>
        <taxon>Fungi</taxon>
        <taxon>Dikarya</taxon>
        <taxon>Ascomycota</taxon>
        <taxon>Pezizomycotina</taxon>
        <taxon>Sordariomycetes</taxon>
        <taxon>Xylariomycetidae</taxon>
        <taxon>Xylariales</taxon>
        <taxon>Diatrypaceae</taxon>
        <taxon>Eutypa</taxon>
    </lineage>
</organism>
<protein>
    <submittedName>
        <fullName evidence="3">Putative het domain protein</fullName>
    </submittedName>
</protein>
<feature type="region of interest" description="Disordered" evidence="1">
    <location>
        <begin position="439"/>
        <end position="464"/>
    </location>
</feature>
<proteinExistence type="predicted"/>
<dbReference type="EMBL" id="KB707044">
    <property type="protein sequence ID" value="EMR64570.1"/>
    <property type="molecule type" value="Genomic_DNA"/>
</dbReference>
<dbReference type="InterPro" id="IPR010730">
    <property type="entry name" value="HET"/>
</dbReference>
<dbReference type="PANTHER" id="PTHR33112:SF16">
    <property type="entry name" value="HETEROKARYON INCOMPATIBILITY DOMAIN-CONTAINING PROTEIN"/>
    <property type="match status" value="1"/>
</dbReference>
<reference evidence="4" key="1">
    <citation type="journal article" date="2013" name="Genome Announc.">
        <title>Draft genome sequence of the grapevine dieback fungus Eutypa lata UCR-EL1.</title>
        <authorList>
            <person name="Blanco-Ulate B."/>
            <person name="Rolshausen P.E."/>
            <person name="Cantu D."/>
        </authorList>
    </citation>
    <scope>NUCLEOTIDE SEQUENCE [LARGE SCALE GENOMIC DNA]</scope>
    <source>
        <strain evidence="4">UCR-EL1</strain>
    </source>
</reference>
<evidence type="ECO:0000259" key="2">
    <source>
        <dbReference type="Pfam" id="PF06985"/>
    </source>
</evidence>
<keyword evidence="4" id="KW-1185">Reference proteome</keyword>
<dbReference type="Pfam" id="PF06985">
    <property type="entry name" value="HET"/>
    <property type="match status" value="1"/>
</dbReference>
<dbReference type="Proteomes" id="UP000012174">
    <property type="component" value="Unassembled WGS sequence"/>
</dbReference>
<dbReference type="OrthoDB" id="4161196at2759"/>
<feature type="region of interest" description="Disordered" evidence="1">
    <location>
        <begin position="520"/>
        <end position="539"/>
    </location>
</feature>
<dbReference type="AlphaFoldDB" id="M7TD23"/>
<evidence type="ECO:0000256" key="1">
    <source>
        <dbReference type="SAM" id="MobiDB-lite"/>
    </source>
</evidence>
<sequence length="798" mass="90124">MLCERCNGFDIQAFKQDGFMYRGYPLEAVLDSVDRGCSFCSLLLEYLRLADNGDEYTYLSMAMRKKRGESLAVPWFSRRQLRLIKLWLQTVTVPVWVHFQVWRGGSSAEGDGVEKQQQQPLMIRQLGAFVSGTRQLDLVSSYTPTVWFNVAADLGTPAHGSQDIIGHLSTENHTWSLANVEAIKKWHNACRWWHPQCKKRLSRCGEDLDASKSPLPSRCLEVRSGCDQEKCSSCPLYFILRETGGQEGKYVALSHRWAGETETVRTLRGNYEYRLANWGQQHRDGPFRITPLFSEAGHLALQLGINYIWIDSLCIIQDDGDDWGRESVKMADYYQQAWLTIAATTTNSTGGLFSEVNTEKLPRVTRLPYRDRSGEQKGHFYVQCSGDAMVAKEYKTSVANSELLRRGWVCQEWILSRRLVTFSNSGLFLTCQGDAPQTTLGDNVQKSSAEEGEGGGKRRDGHTDKSFKKDLVTKDFSTILGILWAWEKLVESYSGLQLTKIDGDRIVALAGVASEYGKALRERERERESSQAAAGEKEKPHLYASGTWFPHVRSLLWEQVRRCPTERIGGIPTWSWASMKTLDRETGKYGGVEVQWSSTWGDTKTKPVCNLEDATAVPVVNVDKEADIWRPDFDRAGEQQQQQGVGGDDDAYENSRRFFILGLTGRLQTVQIHDYFDDDDDTKVVAKLTSHREDFGRETWRKVTIDEISPSVVGWASVEHPDCQTDGPLEGRSQPLHALFVSSVENIDEGFAVGNLITAHLTAYKVVYLRRAEISGEEMLKAYAGIRVQVTDMTKLEV</sequence>
<evidence type="ECO:0000313" key="4">
    <source>
        <dbReference type="Proteomes" id="UP000012174"/>
    </source>
</evidence>
<evidence type="ECO:0000313" key="3">
    <source>
        <dbReference type="EMBL" id="EMR64570.1"/>
    </source>
</evidence>
<dbReference type="PANTHER" id="PTHR33112">
    <property type="entry name" value="DOMAIN PROTEIN, PUTATIVE-RELATED"/>
    <property type="match status" value="1"/>
</dbReference>
<dbReference type="HOGENOM" id="CLU_002639_2_6_1"/>
<accession>M7TD23</accession>